<dbReference type="InterPro" id="IPR041080">
    <property type="entry name" value="YcaO_C"/>
</dbReference>
<sequence>QMDQLNDERIRFYRCLQALLEIKLDASREYAQYTDSLKLMYGNNTVDEGIKLLEGENSFYGLHSPGLSLDGFVMHNKLLSGYAKLHKAKTENWS</sequence>
<gene>
    <name evidence="2" type="ORF">MNBD_GAMMA08-1774</name>
</gene>
<evidence type="ECO:0000259" key="1">
    <source>
        <dbReference type="Pfam" id="PF18381"/>
    </source>
</evidence>
<evidence type="ECO:0000313" key="2">
    <source>
        <dbReference type="EMBL" id="VAW62062.1"/>
    </source>
</evidence>
<protein>
    <recommendedName>
        <fullName evidence="1">YcaO cyclodehydratase C-terminal domain-containing protein</fullName>
    </recommendedName>
</protein>
<dbReference type="Pfam" id="PF18381">
    <property type="entry name" value="YcaO_C"/>
    <property type="match status" value="1"/>
</dbReference>
<feature type="domain" description="YcaO cyclodehydratase C-terminal" evidence="1">
    <location>
        <begin position="2"/>
        <end position="90"/>
    </location>
</feature>
<dbReference type="AlphaFoldDB" id="A0A3B0XF56"/>
<dbReference type="EMBL" id="UOFH01000205">
    <property type="protein sequence ID" value="VAW62062.1"/>
    <property type="molecule type" value="Genomic_DNA"/>
</dbReference>
<feature type="non-terminal residue" evidence="2">
    <location>
        <position position="1"/>
    </location>
</feature>
<reference evidence="2" key="1">
    <citation type="submission" date="2018-06" db="EMBL/GenBank/DDBJ databases">
        <authorList>
            <person name="Zhirakovskaya E."/>
        </authorList>
    </citation>
    <scope>NUCLEOTIDE SEQUENCE</scope>
</reference>
<accession>A0A3B0XF56</accession>
<name>A0A3B0XF56_9ZZZZ</name>
<organism evidence="2">
    <name type="scientific">hydrothermal vent metagenome</name>
    <dbReference type="NCBI Taxonomy" id="652676"/>
    <lineage>
        <taxon>unclassified sequences</taxon>
        <taxon>metagenomes</taxon>
        <taxon>ecological metagenomes</taxon>
    </lineage>
</organism>
<proteinExistence type="predicted"/>